<accession>A0AAD2QE50</accession>
<proteinExistence type="predicted"/>
<evidence type="ECO:0000313" key="3">
    <source>
        <dbReference type="Proteomes" id="UP000044098"/>
    </source>
</evidence>
<reference evidence="2 3" key="1">
    <citation type="submission" date="2015-09" db="EMBL/GenBank/DDBJ databases">
        <authorList>
            <consortium name="Pathogen Informatics"/>
        </authorList>
    </citation>
    <scope>NUCLEOTIDE SEQUENCE [LARGE SCALE GENOMIC DNA]</scope>
    <source>
        <strain evidence="2 3">2789STDY5608625</strain>
    </source>
</reference>
<feature type="signal peptide" evidence="1">
    <location>
        <begin position="1"/>
        <end position="20"/>
    </location>
</feature>
<keyword evidence="1" id="KW-0732">Signal</keyword>
<dbReference type="Proteomes" id="UP000044098">
    <property type="component" value="Unassembled WGS sequence"/>
</dbReference>
<evidence type="ECO:0000256" key="1">
    <source>
        <dbReference type="SAM" id="SignalP"/>
    </source>
</evidence>
<dbReference type="RefSeq" id="WP_054457675.1">
    <property type="nucleotide sequence ID" value="NZ_CADILA010000008.1"/>
</dbReference>
<sequence>MAVRGVWLAAGLLLSGIAHAGSAPAELSCVSESGKVALEGAIPSSSSDEMKLKLSYADGSLAFDSDANQSYVVADFPQAVFTLVVAAQGQPLTLYAIPSSMAVKRESNGDAAGKFQAKLTAPRPRSVSGVQADTPLKATLNCDYRYSL</sequence>
<gene>
    <name evidence="2" type="ORF">ERS370000_05060</name>
</gene>
<comment type="caution">
    <text evidence="2">The sequence shown here is derived from an EMBL/GenBank/DDBJ whole genome shotgun (WGS) entry which is preliminary data.</text>
</comment>
<organism evidence="2 3">
    <name type="scientific">Achromobacter aegrifaciens</name>
    <dbReference type="NCBI Taxonomy" id="1287736"/>
    <lineage>
        <taxon>Bacteria</taxon>
        <taxon>Pseudomonadati</taxon>
        <taxon>Pseudomonadota</taxon>
        <taxon>Betaproteobacteria</taxon>
        <taxon>Burkholderiales</taxon>
        <taxon>Alcaligenaceae</taxon>
        <taxon>Achromobacter</taxon>
    </lineage>
</organism>
<dbReference type="EMBL" id="CYTK01000010">
    <property type="protein sequence ID" value="CUJ65235.1"/>
    <property type="molecule type" value="Genomic_DNA"/>
</dbReference>
<name>A0AAD2QE50_ACHAE</name>
<dbReference type="AlphaFoldDB" id="A0AAD2QE50"/>
<feature type="chain" id="PRO_5042170373" evidence="1">
    <location>
        <begin position="21"/>
        <end position="148"/>
    </location>
</feature>
<protein>
    <submittedName>
        <fullName evidence="2">Uncharacterized protein</fullName>
    </submittedName>
</protein>
<evidence type="ECO:0000313" key="2">
    <source>
        <dbReference type="EMBL" id="CUJ65235.1"/>
    </source>
</evidence>